<accession>A0A7S1PH20</accession>
<organism evidence="3">
    <name type="scientific">Percolomonas cosmopolitus</name>
    <dbReference type="NCBI Taxonomy" id="63605"/>
    <lineage>
        <taxon>Eukaryota</taxon>
        <taxon>Discoba</taxon>
        <taxon>Heterolobosea</taxon>
        <taxon>Tetramitia</taxon>
        <taxon>Eutetramitia</taxon>
        <taxon>Percolomonadidae</taxon>
        <taxon>Percolomonas</taxon>
    </lineage>
</organism>
<proteinExistence type="predicted"/>
<feature type="region of interest" description="Disordered" evidence="1">
    <location>
        <begin position="1"/>
        <end position="89"/>
    </location>
</feature>
<keyword evidence="2" id="KW-1133">Transmembrane helix</keyword>
<dbReference type="EMBL" id="HBGD01001354">
    <property type="protein sequence ID" value="CAD9077859.1"/>
    <property type="molecule type" value="Transcribed_RNA"/>
</dbReference>
<feature type="compositionally biased region" description="Basic residues" evidence="1">
    <location>
        <begin position="61"/>
        <end position="77"/>
    </location>
</feature>
<evidence type="ECO:0000313" key="3">
    <source>
        <dbReference type="EMBL" id="CAD9077859.1"/>
    </source>
</evidence>
<evidence type="ECO:0000256" key="1">
    <source>
        <dbReference type="SAM" id="MobiDB-lite"/>
    </source>
</evidence>
<feature type="compositionally biased region" description="Low complexity" evidence="1">
    <location>
        <begin position="285"/>
        <end position="307"/>
    </location>
</feature>
<feature type="compositionally biased region" description="Basic residues" evidence="1">
    <location>
        <begin position="1"/>
        <end position="11"/>
    </location>
</feature>
<keyword evidence="2" id="KW-0472">Membrane</keyword>
<gene>
    <name evidence="3" type="ORF">PCOS0759_LOCUS1091</name>
</gene>
<feature type="transmembrane region" description="Helical" evidence="2">
    <location>
        <begin position="365"/>
        <end position="388"/>
    </location>
</feature>
<protein>
    <submittedName>
        <fullName evidence="3">Uncharacterized protein</fullName>
    </submittedName>
</protein>
<feature type="region of interest" description="Disordered" evidence="1">
    <location>
        <begin position="163"/>
        <end position="185"/>
    </location>
</feature>
<reference evidence="3" key="1">
    <citation type="submission" date="2021-01" db="EMBL/GenBank/DDBJ databases">
        <authorList>
            <person name="Corre E."/>
            <person name="Pelletier E."/>
            <person name="Niang G."/>
            <person name="Scheremetjew M."/>
            <person name="Finn R."/>
            <person name="Kale V."/>
            <person name="Holt S."/>
            <person name="Cochrane G."/>
            <person name="Meng A."/>
            <person name="Brown T."/>
            <person name="Cohen L."/>
        </authorList>
    </citation>
    <scope>NUCLEOTIDE SEQUENCE</scope>
    <source>
        <strain evidence="3">WS</strain>
    </source>
</reference>
<feature type="compositionally biased region" description="Polar residues" evidence="1">
    <location>
        <begin position="31"/>
        <end position="48"/>
    </location>
</feature>
<feature type="transmembrane region" description="Helical" evidence="2">
    <location>
        <begin position="430"/>
        <end position="459"/>
    </location>
</feature>
<keyword evidence="2" id="KW-0812">Transmembrane</keyword>
<feature type="region of interest" description="Disordered" evidence="1">
    <location>
        <begin position="219"/>
        <end position="238"/>
    </location>
</feature>
<evidence type="ECO:0000256" key="2">
    <source>
        <dbReference type="SAM" id="Phobius"/>
    </source>
</evidence>
<name>A0A7S1PH20_9EUKA</name>
<feature type="compositionally biased region" description="Basic and acidic residues" evidence="1">
    <location>
        <begin position="18"/>
        <end position="27"/>
    </location>
</feature>
<feature type="region of interest" description="Disordered" evidence="1">
    <location>
        <begin position="285"/>
        <end position="310"/>
    </location>
</feature>
<sequence>MPKTQNKHSSHRSNQFQPRERIVHHEPNNPPQNVSSGYGSINDTAQNTAEEKDSVDLIWQIRHRKPRLKKRGRRRAKPSQNGGGSEVVPLLGERIQAQSGQQQNAPLPAAQEQHHQKLCHRPPPVLIHNSIELYNYTHGKLPTSPQQSFLRDTLLRRAQSSPLLQETDSRGTLTSSPQQVVSSHQDQFERHIQSATDRLDECPDCVFDLTSDAATMSQCHHDSTPASAAVPPQSHTDIPLKTISSLGVHTDVSSTNSSQVPQITASSISIDDVRPFLEHTATTTTQTLEAPPQNFSPSPSQQQAASSTVSIRKEASPHVTPLPLSSSDPQTKVITSVPAFLTSIFFPPIVNVLHHESLLSLIIHAFHYSGLIFFFFCASLFFLAVLLYDIFWLKHGGGWNDERYHDDSFSGSMTRFFHIIVYSRDGQVQYWHMLLFVSFFVLLGIALFLVLFSVASLLFEVFTTIVQYIYKEKEEAHRMNGQQSAQTIQQVIEEILQEEDVKV</sequence>
<dbReference type="AlphaFoldDB" id="A0A7S1PH20"/>